<evidence type="ECO:0000256" key="1">
    <source>
        <dbReference type="SAM" id="Phobius"/>
    </source>
</evidence>
<dbReference type="GO" id="GO:0000270">
    <property type="term" value="P:peptidoglycan metabolic process"/>
    <property type="evidence" value="ECO:0007669"/>
    <property type="project" value="TreeGrafter"/>
</dbReference>
<feature type="transmembrane region" description="Helical" evidence="1">
    <location>
        <begin position="95"/>
        <end position="116"/>
    </location>
</feature>
<evidence type="ECO:0000313" key="4">
    <source>
        <dbReference type="Proteomes" id="UP000220702"/>
    </source>
</evidence>
<dbReference type="GO" id="GO:0043164">
    <property type="term" value="P:Gram-negative-bacterium-type cell wall biogenesis"/>
    <property type="evidence" value="ECO:0007669"/>
    <property type="project" value="TreeGrafter"/>
</dbReference>
<gene>
    <name evidence="3" type="ORF">CON71_19870</name>
</gene>
<dbReference type="Gene3D" id="3.40.50.620">
    <property type="entry name" value="HUPs"/>
    <property type="match status" value="1"/>
</dbReference>
<dbReference type="InterPro" id="IPR003848">
    <property type="entry name" value="DUF218"/>
</dbReference>
<dbReference type="EMBL" id="NVNL01000032">
    <property type="protein sequence ID" value="PEA88288.1"/>
    <property type="molecule type" value="Genomic_DNA"/>
</dbReference>
<keyword evidence="1" id="KW-0812">Transmembrane</keyword>
<keyword evidence="1" id="KW-1133">Transmembrane helix</keyword>
<feature type="transmembrane region" description="Helical" evidence="1">
    <location>
        <begin position="128"/>
        <end position="154"/>
    </location>
</feature>
<dbReference type="InterPro" id="IPR014729">
    <property type="entry name" value="Rossmann-like_a/b/a_fold"/>
</dbReference>
<dbReference type="RefSeq" id="WP_098902194.1">
    <property type="nucleotide sequence ID" value="NZ_NVNL01000032.1"/>
</dbReference>
<proteinExistence type="predicted"/>
<organism evidence="3 4">
    <name type="scientific">Bacillus thuringiensis</name>
    <dbReference type="NCBI Taxonomy" id="1428"/>
    <lineage>
        <taxon>Bacteria</taxon>
        <taxon>Bacillati</taxon>
        <taxon>Bacillota</taxon>
        <taxon>Bacilli</taxon>
        <taxon>Bacillales</taxon>
        <taxon>Bacillaceae</taxon>
        <taxon>Bacillus</taxon>
        <taxon>Bacillus cereus group</taxon>
    </lineage>
</organism>
<dbReference type="Pfam" id="PF02698">
    <property type="entry name" value="DUF218"/>
    <property type="match status" value="1"/>
</dbReference>
<evidence type="ECO:0000259" key="2">
    <source>
        <dbReference type="Pfam" id="PF02698"/>
    </source>
</evidence>
<feature type="domain" description="DUF218" evidence="2">
    <location>
        <begin position="164"/>
        <end position="311"/>
    </location>
</feature>
<name>A0A9X6TL13_BACTU</name>
<evidence type="ECO:0000313" key="3">
    <source>
        <dbReference type="EMBL" id="PEA88288.1"/>
    </source>
</evidence>
<feature type="transmembrane region" description="Helical" evidence="1">
    <location>
        <begin position="6"/>
        <end position="22"/>
    </location>
</feature>
<dbReference type="FunFam" id="3.40.50.620:FF:000150">
    <property type="entry name" value="Integral membrane protein"/>
    <property type="match status" value="1"/>
</dbReference>
<feature type="transmembrane region" description="Helical" evidence="1">
    <location>
        <begin position="53"/>
        <end position="83"/>
    </location>
</feature>
<feature type="transmembrane region" description="Helical" evidence="1">
    <location>
        <begin position="29"/>
        <end position="47"/>
    </location>
</feature>
<reference evidence="3 4" key="1">
    <citation type="submission" date="2017-09" db="EMBL/GenBank/DDBJ databases">
        <title>Large-scale bioinformatics analysis of Bacillus genomes uncovers conserved roles of natural products in bacterial physiology.</title>
        <authorList>
            <consortium name="Agbiome Team Llc"/>
            <person name="Bleich R.M."/>
            <person name="Grubbs K.J."/>
            <person name="Santa Maria K.C."/>
            <person name="Allen S.E."/>
            <person name="Farag S."/>
            <person name="Shank E.A."/>
            <person name="Bowers A."/>
        </authorList>
    </citation>
    <scope>NUCLEOTIDE SEQUENCE [LARGE SCALE GENOMIC DNA]</scope>
    <source>
        <strain evidence="3 4">AFS089089</strain>
    </source>
</reference>
<dbReference type="PANTHER" id="PTHR30336:SF18">
    <property type="entry name" value="MEMBRANE PROTEIN"/>
    <property type="match status" value="1"/>
</dbReference>
<dbReference type="PANTHER" id="PTHR30336">
    <property type="entry name" value="INNER MEMBRANE PROTEIN, PROBABLE PERMEASE"/>
    <property type="match status" value="1"/>
</dbReference>
<keyword evidence="1" id="KW-0472">Membrane</keyword>
<sequence length="351" mass="40007">MILGIITLVLFIIFLIFYLRDPRSLIIGFLFNLFFCSLLILITYLGFSFEHTIWRILALIPLVIIGLILAFGAFALMIGLFLNARVLIKKEGRRFSNSLTLILGVCILLFLLFSMIKPEQFVSSNFGPIFAGFSLIITYFFIHVSTFLTAYFWYQFNKPKYNQDFILVLGSGLINDKVPPLLASRINKAIDFYRKQSTVASPPTIIFSGGQGPDENLSEAEAMQQYAIEKGIPIEHTIQEKRSVNTYQNMLFSKQIMDSLKDKYNSIFATNNFHLFRAGLYAKQAGLNSQGIGSKTAFYYWPNAMIREYIAIVVMNRKRHMKLVGIILGSSILLTIVSFILDHYLEVLQNS</sequence>
<dbReference type="Proteomes" id="UP000220702">
    <property type="component" value="Unassembled WGS sequence"/>
</dbReference>
<dbReference type="GO" id="GO:0005886">
    <property type="term" value="C:plasma membrane"/>
    <property type="evidence" value="ECO:0007669"/>
    <property type="project" value="TreeGrafter"/>
</dbReference>
<comment type="caution">
    <text evidence="3">The sequence shown here is derived from an EMBL/GenBank/DDBJ whole genome shotgun (WGS) entry which is preliminary data.</text>
</comment>
<dbReference type="InterPro" id="IPR051599">
    <property type="entry name" value="Cell_Envelope_Assoc"/>
</dbReference>
<dbReference type="AlphaFoldDB" id="A0A9X6TL13"/>
<feature type="transmembrane region" description="Helical" evidence="1">
    <location>
        <begin position="323"/>
        <end position="341"/>
    </location>
</feature>
<dbReference type="CDD" id="cd06259">
    <property type="entry name" value="YdcF-like"/>
    <property type="match status" value="1"/>
</dbReference>
<protein>
    <recommendedName>
        <fullName evidence="2">DUF218 domain-containing protein</fullName>
    </recommendedName>
</protein>
<accession>A0A9X6TL13</accession>